<comment type="caution">
    <text evidence="2">The sequence shown here is derived from an EMBL/GenBank/DDBJ whole genome shotgun (WGS) entry which is preliminary data.</text>
</comment>
<proteinExistence type="predicted"/>
<dbReference type="Proteomes" id="UP000236291">
    <property type="component" value="Unassembled WGS sequence"/>
</dbReference>
<organism evidence="2 3">
    <name type="scientific">Trifolium pratense</name>
    <name type="common">Red clover</name>
    <dbReference type="NCBI Taxonomy" id="57577"/>
    <lineage>
        <taxon>Eukaryota</taxon>
        <taxon>Viridiplantae</taxon>
        <taxon>Streptophyta</taxon>
        <taxon>Embryophyta</taxon>
        <taxon>Tracheophyta</taxon>
        <taxon>Spermatophyta</taxon>
        <taxon>Magnoliopsida</taxon>
        <taxon>eudicotyledons</taxon>
        <taxon>Gunneridae</taxon>
        <taxon>Pentapetalae</taxon>
        <taxon>rosids</taxon>
        <taxon>fabids</taxon>
        <taxon>Fabales</taxon>
        <taxon>Fabaceae</taxon>
        <taxon>Papilionoideae</taxon>
        <taxon>50 kb inversion clade</taxon>
        <taxon>NPAAA clade</taxon>
        <taxon>Hologalegina</taxon>
        <taxon>IRL clade</taxon>
        <taxon>Trifolieae</taxon>
        <taxon>Trifolium</taxon>
    </lineage>
</organism>
<evidence type="ECO:0000313" key="3">
    <source>
        <dbReference type="Proteomes" id="UP000236291"/>
    </source>
</evidence>
<accession>A0A2K3MBM4</accession>
<reference evidence="2 3" key="2">
    <citation type="journal article" date="2017" name="Front. Plant Sci.">
        <title>Gene Classification and Mining of Molecular Markers Useful in Red Clover (Trifolium pratense) Breeding.</title>
        <authorList>
            <person name="Istvanek J."/>
            <person name="Dluhosova J."/>
            <person name="Dluhos P."/>
            <person name="Patkova L."/>
            <person name="Nedelnik J."/>
            <person name="Repkova J."/>
        </authorList>
    </citation>
    <scope>NUCLEOTIDE SEQUENCE [LARGE SCALE GENOMIC DNA]</scope>
    <source>
        <strain evidence="3">cv. Tatra</strain>
        <tissue evidence="2">Young leaves</tissue>
    </source>
</reference>
<sequence>MLFMKNNKNTTSVHPHPQIPATGHRKFQIPASHRRRKIQKIPNQLTQKPLSCKTFFFLSAGPKIINPNPQISIPQILICMFEILHEIGSYQSEIEDSRARLSFSPRNRPPVVSPTKNFRHRVVQE</sequence>
<name>A0A2K3MBM4_TRIPR</name>
<dbReference type="EMBL" id="ASHM01055849">
    <property type="protein sequence ID" value="PNX88180.1"/>
    <property type="molecule type" value="Genomic_DNA"/>
</dbReference>
<reference evidence="2 3" key="1">
    <citation type="journal article" date="2014" name="Am. J. Bot.">
        <title>Genome assembly and annotation for red clover (Trifolium pratense; Fabaceae).</title>
        <authorList>
            <person name="Istvanek J."/>
            <person name="Jaros M."/>
            <person name="Krenek A."/>
            <person name="Repkova J."/>
        </authorList>
    </citation>
    <scope>NUCLEOTIDE SEQUENCE [LARGE SCALE GENOMIC DNA]</scope>
    <source>
        <strain evidence="3">cv. Tatra</strain>
        <tissue evidence="2">Young leaves</tissue>
    </source>
</reference>
<feature type="compositionally biased region" description="Polar residues" evidence="1">
    <location>
        <begin position="1"/>
        <end position="13"/>
    </location>
</feature>
<feature type="non-terminal residue" evidence="2">
    <location>
        <position position="125"/>
    </location>
</feature>
<evidence type="ECO:0000256" key="1">
    <source>
        <dbReference type="SAM" id="MobiDB-lite"/>
    </source>
</evidence>
<protein>
    <submittedName>
        <fullName evidence="2">Uncharacterized protein</fullName>
    </submittedName>
</protein>
<feature type="region of interest" description="Disordered" evidence="1">
    <location>
        <begin position="1"/>
        <end position="23"/>
    </location>
</feature>
<dbReference type="AlphaFoldDB" id="A0A2K3MBM4"/>
<evidence type="ECO:0000313" key="2">
    <source>
        <dbReference type="EMBL" id="PNX88180.1"/>
    </source>
</evidence>
<gene>
    <name evidence="2" type="ORF">L195_g044282</name>
</gene>